<proteinExistence type="predicted"/>
<comment type="caution">
    <text evidence="2">The sequence shown here is derived from an EMBL/GenBank/DDBJ whole genome shotgun (WGS) entry which is preliminary data.</text>
</comment>
<keyword evidence="3" id="KW-1185">Reference proteome</keyword>
<evidence type="ECO:0000313" key="2">
    <source>
        <dbReference type="EMBL" id="KAG0691176.1"/>
    </source>
</evidence>
<accession>A0A9P6WQ29</accession>
<dbReference type="EMBL" id="PUHW01000006">
    <property type="protein sequence ID" value="KAG0691176.1"/>
    <property type="molecule type" value="Genomic_DNA"/>
</dbReference>
<evidence type="ECO:0000313" key="3">
    <source>
        <dbReference type="Proteomes" id="UP000697127"/>
    </source>
</evidence>
<gene>
    <name evidence="2" type="ORF">C6P40_004427</name>
</gene>
<feature type="transmembrane region" description="Helical" evidence="1">
    <location>
        <begin position="50"/>
        <end position="68"/>
    </location>
</feature>
<keyword evidence="1" id="KW-1133">Transmembrane helix</keyword>
<dbReference type="Proteomes" id="UP000697127">
    <property type="component" value="Unassembled WGS sequence"/>
</dbReference>
<evidence type="ECO:0000256" key="1">
    <source>
        <dbReference type="SAM" id="Phobius"/>
    </source>
</evidence>
<sequence>MAKSKGYVKVGSSKDLNINDSKSAVKTIEQIFIVEPTEQRNTISTKNLKWVWFMAVVTLINTVVYAKVSTTDDIESQLNEPDIELQPAIDDSSTETQVDNIETRNDNQQHITYHIHLDTPLINYSPIDYRWIMLPLGFFGILVFSSSMADLARAYIIAHKEKSS</sequence>
<organism evidence="2 3">
    <name type="scientific">Pichia californica</name>
    <dbReference type="NCBI Taxonomy" id="460514"/>
    <lineage>
        <taxon>Eukaryota</taxon>
        <taxon>Fungi</taxon>
        <taxon>Dikarya</taxon>
        <taxon>Ascomycota</taxon>
        <taxon>Saccharomycotina</taxon>
        <taxon>Pichiomycetes</taxon>
        <taxon>Pichiales</taxon>
        <taxon>Pichiaceae</taxon>
        <taxon>Pichia</taxon>
    </lineage>
</organism>
<feature type="transmembrane region" description="Helical" evidence="1">
    <location>
        <begin position="131"/>
        <end position="152"/>
    </location>
</feature>
<dbReference type="AlphaFoldDB" id="A0A9P6WQ29"/>
<evidence type="ECO:0008006" key="4">
    <source>
        <dbReference type="Google" id="ProtNLM"/>
    </source>
</evidence>
<protein>
    <recommendedName>
        <fullName evidence="4">Transmembrane protein</fullName>
    </recommendedName>
</protein>
<reference evidence="2" key="1">
    <citation type="submission" date="2020-11" db="EMBL/GenBank/DDBJ databases">
        <title>Kefir isolates.</title>
        <authorList>
            <person name="Marcisauskas S."/>
            <person name="Kim Y."/>
            <person name="Blasche S."/>
        </authorList>
    </citation>
    <scope>NUCLEOTIDE SEQUENCE</scope>
    <source>
        <strain evidence="2">Olga-1</strain>
    </source>
</reference>
<name>A0A9P6WQ29_9ASCO</name>
<keyword evidence="1" id="KW-0472">Membrane</keyword>
<keyword evidence="1" id="KW-0812">Transmembrane</keyword>